<name>Q0FW63_SALBH</name>
<gene>
    <name evidence="1" type="ORF">R2601_03913</name>
</gene>
<organism evidence="1 2">
    <name type="scientific">Salipiger bermudensis (strain DSM 26914 / JCM 13377 / KCTC 12554 / HTCC2601)</name>
    <name type="common">Pelagibaca bermudensis</name>
    <dbReference type="NCBI Taxonomy" id="314265"/>
    <lineage>
        <taxon>Bacteria</taxon>
        <taxon>Pseudomonadati</taxon>
        <taxon>Pseudomonadota</taxon>
        <taxon>Alphaproteobacteria</taxon>
        <taxon>Rhodobacterales</taxon>
        <taxon>Roseobacteraceae</taxon>
        <taxon>Salipiger</taxon>
    </lineage>
</organism>
<comment type="caution">
    <text evidence="1">The sequence shown here is derived from an EMBL/GenBank/DDBJ whole genome shotgun (WGS) entry which is preliminary data.</text>
</comment>
<dbReference type="AlphaFoldDB" id="Q0FW63"/>
<sequence length="28" mass="3111">MTEFDTSSSELSMLSHAARMPAQSIWPV</sequence>
<dbReference type="Proteomes" id="UP000006230">
    <property type="component" value="Unassembled WGS sequence"/>
</dbReference>
<proteinExistence type="predicted"/>
<evidence type="ECO:0000313" key="2">
    <source>
        <dbReference type="Proteomes" id="UP000006230"/>
    </source>
</evidence>
<dbReference type="HOGENOM" id="CLU_3412761_0_0_5"/>
<protein>
    <submittedName>
        <fullName evidence="1">Uncharacterized protein</fullName>
    </submittedName>
</protein>
<accession>Q0FW63</accession>
<dbReference type="EMBL" id="AATQ01000001">
    <property type="protein sequence ID" value="EAU48689.1"/>
    <property type="molecule type" value="Genomic_DNA"/>
</dbReference>
<dbReference type="STRING" id="314265.R2601_03913"/>
<evidence type="ECO:0000313" key="1">
    <source>
        <dbReference type="EMBL" id="EAU48689.1"/>
    </source>
</evidence>
<reference evidence="1 2" key="1">
    <citation type="journal article" date="2010" name="J. Bacteriol.">
        <title>Genome sequences of Pelagibaca bermudensis HTCC2601T and Maritimibacter alkaliphilus HTCC2654T, the type strains of two marine Roseobacter genera.</title>
        <authorList>
            <person name="Thrash J.C."/>
            <person name="Cho J.C."/>
            <person name="Ferriera S."/>
            <person name="Johnson J."/>
            <person name="Vergin K.L."/>
            <person name="Giovannoni S.J."/>
        </authorList>
    </citation>
    <scope>NUCLEOTIDE SEQUENCE [LARGE SCALE GENOMIC DNA]</scope>
    <source>
        <strain evidence="2">DSM 26914 / JCM 13377 / KCTC 12554 / HTCC2601</strain>
    </source>
</reference>
<keyword evidence="2" id="KW-1185">Reference proteome</keyword>